<dbReference type="Pfam" id="PF13947">
    <property type="entry name" value="GUB_WAK_bind"/>
    <property type="match status" value="1"/>
</dbReference>
<evidence type="ECO:0000313" key="5">
    <source>
        <dbReference type="EMBL" id="KAF8705073.1"/>
    </source>
</evidence>
<dbReference type="PANTHER" id="PTHR33138">
    <property type="entry name" value="OS01G0690200 PROTEIN"/>
    <property type="match status" value="1"/>
</dbReference>
<evidence type="ECO:0000313" key="6">
    <source>
        <dbReference type="Proteomes" id="UP000636709"/>
    </source>
</evidence>
<dbReference type="AlphaFoldDB" id="A0A835BQE6"/>
<comment type="subcellular location">
    <subcellularLocation>
        <location evidence="1">Membrane</location>
        <topology evidence="1">Single-pass membrane protein</topology>
    </subcellularLocation>
</comment>
<sequence>MASALLCFLVASALWVALSVPVMMPAAAAHGQAGKHCPPTACGSVSISFPFGLVPEDGALKNSCGRIGFQVRCRNNAPYLGTYHSEHDLQILRIFYDNGSLIMSKTSKLGFFINTTSGSSSCHIPTGNTSSELGPPFSISPVNQKLIFYNCTKPLSPGGGLVETICGDNTYVRVAAGRSDNKLSNYFMDGCVAAVVPVFGTSANKMNASNYEELVRGGFLVTWQQGPRPSEYRPGNHRSVYSLVTTDDLIRA</sequence>
<keyword evidence="6" id="KW-1185">Reference proteome</keyword>
<dbReference type="GO" id="GO:0016020">
    <property type="term" value="C:membrane"/>
    <property type="evidence" value="ECO:0007669"/>
    <property type="project" value="UniProtKB-SubCell"/>
</dbReference>
<dbReference type="EMBL" id="JACEFO010001770">
    <property type="protein sequence ID" value="KAF8705073.1"/>
    <property type="molecule type" value="Genomic_DNA"/>
</dbReference>
<organism evidence="5 6">
    <name type="scientific">Digitaria exilis</name>
    <dbReference type="NCBI Taxonomy" id="1010633"/>
    <lineage>
        <taxon>Eukaryota</taxon>
        <taxon>Viridiplantae</taxon>
        <taxon>Streptophyta</taxon>
        <taxon>Embryophyta</taxon>
        <taxon>Tracheophyta</taxon>
        <taxon>Spermatophyta</taxon>
        <taxon>Magnoliopsida</taxon>
        <taxon>Liliopsida</taxon>
        <taxon>Poales</taxon>
        <taxon>Poaceae</taxon>
        <taxon>PACMAD clade</taxon>
        <taxon>Panicoideae</taxon>
        <taxon>Panicodae</taxon>
        <taxon>Paniceae</taxon>
        <taxon>Anthephorinae</taxon>
        <taxon>Digitaria</taxon>
    </lineage>
</organism>
<dbReference type="InterPro" id="IPR025287">
    <property type="entry name" value="WAK_GUB"/>
</dbReference>
<evidence type="ECO:0000256" key="3">
    <source>
        <dbReference type="SAM" id="SignalP"/>
    </source>
</evidence>
<evidence type="ECO:0000256" key="2">
    <source>
        <dbReference type="ARBA" id="ARBA00022729"/>
    </source>
</evidence>
<comment type="caution">
    <text evidence="5">The sequence shown here is derived from an EMBL/GenBank/DDBJ whole genome shotgun (WGS) entry which is preliminary data.</text>
</comment>
<feature type="signal peptide" evidence="3">
    <location>
        <begin position="1"/>
        <end position="19"/>
    </location>
</feature>
<dbReference type="PANTHER" id="PTHR33138:SF81">
    <property type="entry name" value="OS01G0137200 PROTEIN"/>
    <property type="match status" value="1"/>
</dbReference>
<dbReference type="Proteomes" id="UP000636709">
    <property type="component" value="Unassembled WGS sequence"/>
</dbReference>
<protein>
    <recommendedName>
        <fullName evidence="4">Wall-associated receptor kinase galacturonan-binding domain-containing protein</fullName>
    </recommendedName>
</protein>
<evidence type="ECO:0000256" key="1">
    <source>
        <dbReference type="ARBA" id="ARBA00004167"/>
    </source>
</evidence>
<evidence type="ECO:0000259" key="4">
    <source>
        <dbReference type="Pfam" id="PF13947"/>
    </source>
</evidence>
<name>A0A835BQE6_9POAL</name>
<proteinExistence type="predicted"/>
<feature type="domain" description="Wall-associated receptor kinase galacturonan-binding" evidence="4">
    <location>
        <begin position="37"/>
        <end position="103"/>
    </location>
</feature>
<keyword evidence="2 3" id="KW-0732">Signal</keyword>
<gene>
    <name evidence="5" type="ORF">HU200_031335</name>
</gene>
<dbReference type="OrthoDB" id="687559at2759"/>
<dbReference type="GO" id="GO:0030247">
    <property type="term" value="F:polysaccharide binding"/>
    <property type="evidence" value="ECO:0007669"/>
    <property type="project" value="InterPro"/>
</dbReference>
<feature type="chain" id="PRO_5032854541" description="Wall-associated receptor kinase galacturonan-binding domain-containing protein" evidence="3">
    <location>
        <begin position="20"/>
        <end position="252"/>
    </location>
</feature>
<reference evidence="5" key="1">
    <citation type="submission" date="2020-07" db="EMBL/GenBank/DDBJ databases">
        <title>Genome sequence and genetic diversity analysis of an under-domesticated orphan crop, white fonio (Digitaria exilis).</title>
        <authorList>
            <person name="Bennetzen J.L."/>
            <person name="Chen S."/>
            <person name="Ma X."/>
            <person name="Wang X."/>
            <person name="Yssel A.E.J."/>
            <person name="Chaluvadi S.R."/>
            <person name="Johnson M."/>
            <person name="Gangashetty P."/>
            <person name="Hamidou F."/>
            <person name="Sanogo M.D."/>
            <person name="Zwaenepoel A."/>
            <person name="Wallace J."/>
            <person name="Van De Peer Y."/>
            <person name="Van Deynze A."/>
        </authorList>
    </citation>
    <scope>NUCLEOTIDE SEQUENCE</scope>
    <source>
        <tissue evidence="5">Leaves</tissue>
    </source>
</reference>
<accession>A0A835BQE6</accession>